<sequence>MGFADSITISNRSPRSVTTIWRPLFDSVFASSVYKRFTEGEEPNLLRVLGGPGSGKTSFSTLVVQDLSQPYNADEEMVKPTVVLPVFLQLPNPNRPDEPCAPFTVRFLLELQRQIDSHLNLDASLSPPASPQIGTDIDTQTWQENLLHAIGFKLHRFGKRFLVVDQADLLLQVSPAEYHNFENEVLGRRLREDMHVNVMITSRISFKQERIRCDLNEESRDDDSDDEGSHCDSESACEDQFEHSETDVHHGLMTWWRCEDSGHQKDTFDICERCRDAGRGCGHDLAMFTYHTRPLYLDFDRSDESAHELFVLHHLQLEHGRFWPGRLDEEEYPPLSPFGKRLLSKDGKAVQAKQLLHRILSLANGNISIALERIRFISDHAETSNTALALHDRLPPGVVAMFQALLLPIQRQAIHCPEEDVRKRAALGLHAIRFVGKSVTGKLKLESLRRKLIREDEGGCKHGFVKLLDVEPRALDMILIASAGLLGFEILEGISSVMVFTQNFHMFVKQDYNKEMARGCMCKEMGAL</sequence>
<evidence type="ECO:0000313" key="2">
    <source>
        <dbReference type="EMBL" id="KAK4198681.1"/>
    </source>
</evidence>
<reference evidence="2" key="1">
    <citation type="journal article" date="2023" name="Mol. Phylogenet. Evol.">
        <title>Genome-scale phylogeny and comparative genomics of the fungal order Sordariales.</title>
        <authorList>
            <person name="Hensen N."/>
            <person name="Bonometti L."/>
            <person name="Westerberg I."/>
            <person name="Brannstrom I.O."/>
            <person name="Guillou S."/>
            <person name="Cros-Aarteil S."/>
            <person name="Calhoun S."/>
            <person name="Haridas S."/>
            <person name="Kuo A."/>
            <person name="Mondo S."/>
            <person name="Pangilinan J."/>
            <person name="Riley R."/>
            <person name="LaButti K."/>
            <person name="Andreopoulos B."/>
            <person name="Lipzen A."/>
            <person name="Chen C."/>
            <person name="Yan M."/>
            <person name="Daum C."/>
            <person name="Ng V."/>
            <person name="Clum A."/>
            <person name="Steindorff A."/>
            <person name="Ohm R.A."/>
            <person name="Martin F."/>
            <person name="Silar P."/>
            <person name="Natvig D.O."/>
            <person name="Lalanne C."/>
            <person name="Gautier V."/>
            <person name="Ament-Velasquez S.L."/>
            <person name="Kruys A."/>
            <person name="Hutchinson M.I."/>
            <person name="Powell A.J."/>
            <person name="Barry K."/>
            <person name="Miller A.N."/>
            <person name="Grigoriev I.V."/>
            <person name="Debuchy R."/>
            <person name="Gladieux P."/>
            <person name="Hiltunen Thoren M."/>
            <person name="Johannesson H."/>
        </authorList>
    </citation>
    <scope>NUCLEOTIDE SEQUENCE</scope>
    <source>
        <strain evidence="2">CBS 315.58</strain>
    </source>
</reference>
<name>A0AAN7ARQ0_9PEZI</name>
<keyword evidence="3" id="KW-1185">Reference proteome</keyword>
<dbReference type="AlphaFoldDB" id="A0AAN7ARQ0"/>
<dbReference type="Proteomes" id="UP001303160">
    <property type="component" value="Unassembled WGS sequence"/>
</dbReference>
<organism evidence="2 3">
    <name type="scientific">Triangularia verruculosa</name>
    <dbReference type="NCBI Taxonomy" id="2587418"/>
    <lineage>
        <taxon>Eukaryota</taxon>
        <taxon>Fungi</taxon>
        <taxon>Dikarya</taxon>
        <taxon>Ascomycota</taxon>
        <taxon>Pezizomycotina</taxon>
        <taxon>Sordariomycetes</taxon>
        <taxon>Sordariomycetidae</taxon>
        <taxon>Sordariales</taxon>
        <taxon>Podosporaceae</taxon>
        <taxon>Triangularia</taxon>
    </lineage>
</organism>
<protein>
    <submittedName>
        <fullName evidence="2">Uncharacterized protein</fullName>
    </submittedName>
</protein>
<proteinExistence type="predicted"/>
<gene>
    <name evidence="2" type="ORF">QBC40DRAFT_229527</name>
</gene>
<dbReference type="InterPro" id="IPR027417">
    <property type="entry name" value="P-loop_NTPase"/>
</dbReference>
<evidence type="ECO:0000313" key="3">
    <source>
        <dbReference type="Proteomes" id="UP001303160"/>
    </source>
</evidence>
<feature type="region of interest" description="Disordered" evidence="1">
    <location>
        <begin position="217"/>
        <end position="236"/>
    </location>
</feature>
<evidence type="ECO:0000256" key="1">
    <source>
        <dbReference type="SAM" id="MobiDB-lite"/>
    </source>
</evidence>
<accession>A0AAN7ARQ0</accession>
<dbReference type="Gene3D" id="3.40.50.300">
    <property type="entry name" value="P-loop containing nucleotide triphosphate hydrolases"/>
    <property type="match status" value="1"/>
</dbReference>
<reference evidence="2" key="2">
    <citation type="submission" date="2023-05" db="EMBL/GenBank/DDBJ databases">
        <authorList>
            <consortium name="Lawrence Berkeley National Laboratory"/>
            <person name="Steindorff A."/>
            <person name="Hensen N."/>
            <person name="Bonometti L."/>
            <person name="Westerberg I."/>
            <person name="Brannstrom I.O."/>
            <person name="Guillou S."/>
            <person name="Cros-Aarteil S."/>
            <person name="Calhoun S."/>
            <person name="Haridas S."/>
            <person name="Kuo A."/>
            <person name="Mondo S."/>
            <person name="Pangilinan J."/>
            <person name="Riley R."/>
            <person name="Labutti K."/>
            <person name="Andreopoulos B."/>
            <person name="Lipzen A."/>
            <person name="Chen C."/>
            <person name="Yanf M."/>
            <person name="Daum C."/>
            <person name="Ng V."/>
            <person name="Clum A."/>
            <person name="Ohm R."/>
            <person name="Martin F."/>
            <person name="Silar P."/>
            <person name="Natvig D."/>
            <person name="Lalanne C."/>
            <person name="Gautier V."/>
            <person name="Ament-Velasquez S.L."/>
            <person name="Kruys A."/>
            <person name="Hutchinson M.I."/>
            <person name="Powell A.J."/>
            <person name="Barry K."/>
            <person name="Miller A.N."/>
            <person name="Grigoriev I.V."/>
            <person name="Debuchy R."/>
            <person name="Gladieux P."/>
            <person name="Thoren M.H."/>
            <person name="Johannesson H."/>
        </authorList>
    </citation>
    <scope>NUCLEOTIDE SEQUENCE</scope>
    <source>
        <strain evidence="2">CBS 315.58</strain>
    </source>
</reference>
<comment type="caution">
    <text evidence="2">The sequence shown here is derived from an EMBL/GenBank/DDBJ whole genome shotgun (WGS) entry which is preliminary data.</text>
</comment>
<dbReference type="EMBL" id="MU863942">
    <property type="protein sequence ID" value="KAK4198681.1"/>
    <property type="molecule type" value="Genomic_DNA"/>
</dbReference>